<dbReference type="Pfam" id="PF22552">
    <property type="entry name" value="TY-Chap3"/>
    <property type="match status" value="1"/>
</dbReference>
<sequence>MSGPTNDLPAIRVGLDDCPVCRQLRLEGPDECTYVVAPSDGGGWTLWSGALLRLFRRIGSQPTQAVIIDQPMLFDRYVQVLVGHGIAHAEASSNVYLAGASKLSADAEQTLAKLGWRAPEADHDDPDEMPANWYVSSIRGDWQYLVELLVATMGLLGFDEHLPIQVRTFAAENPCRACSWPDEV</sequence>
<feature type="domain" description="TY-Chap N-terminal" evidence="1">
    <location>
        <begin position="53"/>
        <end position="153"/>
    </location>
</feature>
<evidence type="ECO:0000313" key="5">
    <source>
        <dbReference type="EMBL" id="CAB4851242.1"/>
    </source>
</evidence>
<dbReference type="InterPro" id="IPR054344">
    <property type="entry name" value="TY-Chap_N"/>
</dbReference>
<accession>A0A6J7KFA6</accession>
<evidence type="ECO:0000313" key="7">
    <source>
        <dbReference type="EMBL" id="CAB4993943.1"/>
    </source>
</evidence>
<gene>
    <name evidence="3" type="ORF">UFOPK2656_03316</name>
    <name evidence="4" type="ORF">UFOPK3099_02806</name>
    <name evidence="5" type="ORF">UFOPK3267_01455</name>
    <name evidence="6" type="ORF">UFOPK3651_03105</name>
    <name evidence="7" type="ORF">UFOPK3931_01664</name>
    <name evidence="2" type="ORF">UFOPK4189_03133</name>
</gene>
<name>A0A6J7KFA6_9ZZZZ</name>
<evidence type="ECO:0000313" key="3">
    <source>
        <dbReference type="EMBL" id="CAB4747309.1"/>
    </source>
</evidence>
<dbReference type="EMBL" id="CAFAAV010000318">
    <property type="protein sequence ID" value="CAB4835562.1"/>
    <property type="molecule type" value="Genomic_DNA"/>
</dbReference>
<evidence type="ECO:0000259" key="1">
    <source>
        <dbReference type="Pfam" id="PF22552"/>
    </source>
</evidence>
<dbReference type="EMBL" id="CAEZYF010000035">
    <property type="protein sequence ID" value="CAB4747309.1"/>
    <property type="molecule type" value="Genomic_DNA"/>
</dbReference>
<proteinExistence type="predicted"/>
<organism evidence="6">
    <name type="scientific">freshwater metagenome</name>
    <dbReference type="NCBI Taxonomy" id="449393"/>
    <lineage>
        <taxon>unclassified sequences</taxon>
        <taxon>metagenomes</taxon>
        <taxon>ecological metagenomes</taxon>
    </lineage>
</organism>
<dbReference type="EMBL" id="CAFBOL010000042">
    <property type="protein sequence ID" value="CAB4993943.1"/>
    <property type="molecule type" value="Genomic_DNA"/>
</dbReference>
<reference evidence="6" key="1">
    <citation type="submission" date="2020-05" db="EMBL/GenBank/DDBJ databases">
        <authorList>
            <person name="Chiriac C."/>
            <person name="Salcher M."/>
            <person name="Ghai R."/>
            <person name="Kavagutti S V."/>
        </authorList>
    </citation>
    <scope>NUCLEOTIDE SEQUENCE</scope>
</reference>
<dbReference type="EMBL" id="CAESGF010000030">
    <property type="protein sequence ID" value="CAB4365388.1"/>
    <property type="molecule type" value="Genomic_DNA"/>
</dbReference>
<protein>
    <submittedName>
        <fullName evidence="6">Unannotated protein</fullName>
    </submittedName>
</protein>
<evidence type="ECO:0000313" key="2">
    <source>
        <dbReference type="EMBL" id="CAB4365388.1"/>
    </source>
</evidence>
<dbReference type="EMBL" id="CAFBIY010000075">
    <property type="protein sequence ID" value="CAB4851242.1"/>
    <property type="molecule type" value="Genomic_DNA"/>
</dbReference>
<evidence type="ECO:0000313" key="6">
    <source>
        <dbReference type="EMBL" id="CAB4954938.1"/>
    </source>
</evidence>
<evidence type="ECO:0000313" key="4">
    <source>
        <dbReference type="EMBL" id="CAB4835562.1"/>
    </source>
</evidence>
<dbReference type="AlphaFoldDB" id="A0A6J7KFA6"/>
<dbReference type="EMBL" id="CAFBMT010000029">
    <property type="protein sequence ID" value="CAB4954938.1"/>
    <property type="molecule type" value="Genomic_DNA"/>
</dbReference>